<dbReference type="AlphaFoldDB" id="A0A068VQP9"/>
<dbReference type="Gramene" id="CDP22048">
    <property type="protein sequence ID" value="CDP22048"/>
    <property type="gene ID" value="GSCOC_T00009810001"/>
</dbReference>
<sequence length="92" mass="10040">MALRPEFEQLRGSLLHRSPLPTVDAALAELITEETRLDSQVPASLGSMDSVLAAAKAERSSTITKVKWHGSAGNRYSPPSAHYRYSTRLSTT</sequence>
<accession>A0A068VQP9</accession>
<protein>
    <submittedName>
        <fullName evidence="1">DH200=94 genomic scaffold, scaffold_9459</fullName>
    </submittedName>
</protein>
<name>A0A068VQP9_COFCA</name>
<evidence type="ECO:0000313" key="1">
    <source>
        <dbReference type="EMBL" id="CDP22048.1"/>
    </source>
</evidence>
<dbReference type="EMBL" id="HG748543">
    <property type="protein sequence ID" value="CDP22048.1"/>
    <property type="molecule type" value="Genomic_DNA"/>
</dbReference>
<keyword evidence="2" id="KW-1185">Reference proteome</keyword>
<dbReference type="PhylomeDB" id="A0A068VQP9"/>
<organism evidence="1 2">
    <name type="scientific">Coffea canephora</name>
    <name type="common">Robusta coffee</name>
    <dbReference type="NCBI Taxonomy" id="49390"/>
    <lineage>
        <taxon>Eukaryota</taxon>
        <taxon>Viridiplantae</taxon>
        <taxon>Streptophyta</taxon>
        <taxon>Embryophyta</taxon>
        <taxon>Tracheophyta</taxon>
        <taxon>Spermatophyta</taxon>
        <taxon>Magnoliopsida</taxon>
        <taxon>eudicotyledons</taxon>
        <taxon>Gunneridae</taxon>
        <taxon>Pentapetalae</taxon>
        <taxon>asterids</taxon>
        <taxon>lamiids</taxon>
        <taxon>Gentianales</taxon>
        <taxon>Rubiaceae</taxon>
        <taxon>Ixoroideae</taxon>
        <taxon>Gardenieae complex</taxon>
        <taxon>Bertiereae - Coffeeae clade</taxon>
        <taxon>Coffeeae</taxon>
        <taxon>Coffea</taxon>
    </lineage>
</organism>
<proteinExistence type="predicted"/>
<dbReference type="InParanoid" id="A0A068VQP9"/>
<gene>
    <name evidence="1" type="ORF">GSCOC_T00009810001</name>
</gene>
<reference evidence="2" key="1">
    <citation type="journal article" date="2014" name="Science">
        <title>The coffee genome provides insight into the convergent evolution of caffeine biosynthesis.</title>
        <authorList>
            <person name="Denoeud F."/>
            <person name="Carretero-Paulet L."/>
            <person name="Dereeper A."/>
            <person name="Droc G."/>
            <person name="Guyot R."/>
            <person name="Pietrella M."/>
            <person name="Zheng C."/>
            <person name="Alberti A."/>
            <person name="Anthony F."/>
            <person name="Aprea G."/>
            <person name="Aury J.M."/>
            <person name="Bento P."/>
            <person name="Bernard M."/>
            <person name="Bocs S."/>
            <person name="Campa C."/>
            <person name="Cenci A."/>
            <person name="Combes M.C."/>
            <person name="Crouzillat D."/>
            <person name="Da Silva C."/>
            <person name="Daddiego L."/>
            <person name="De Bellis F."/>
            <person name="Dussert S."/>
            <person name="Garsmeur O."/>
            <person name="Gayraud T."/>
            <person name="Guignon V."/>
            <person name="Jahn K."/>
            <person name="Jamilloux V."/>
            <person name="Joet T."/>
            <person name="Labadie K."/>
            <person name="Lan T."/>
            <person name="Leclercq J."/>
            <person name="Lepelley M."/>
            <person name="Leroy T."/>
            <person name="Li L.T."/>
            <person name="Librado P."/>
            <person name="Lopez L."/>
            <person name="Munoz A."/>
            <person name="Noel B."/>
            <person name="Pallavicini A."/>
            <person name="Perrotta G."/>
            <person name="Poncet V."/>
            <person name="Pot D."/>
            <person name="Priyono X."/>
            <person name="Rigoreau M."/>
            <person name="Rouard M."/>
            <person name="Rozas J."/>
            <person name="Tranchant-Dubreuil C."/>
            <person name="VanBuren R."/>
            <person name="Zhang Q."/>
            <person name="Andrade A.C."/>
            <person name="Argout X."/>
            <person name="Bertrand B."/>
            <person name="de Kochko A."/>
            <person name="Graziosi G."/>
            <person name="Henry R.J."/>
            <person name="Jayarama X."/>
            <person name="Ming R."/>
            <person name="Nagai C."/>
            <person name="Rounsley S."/>
            <person name="Sankoff D."/>
            <person name="Giuliano G."/>
            <person name="Albert V.A."/>
            <person name="Wincker P."/>
            <person name="Lashermes P."/>
        </authorList>
    </citation>
    <scope>NUCLEOTIDE SEQUENCE [LARGE SCALE GENOMIC DNA]</scope>
    <source>
        <strain evidence="2">cv. DH200-94</strain>
    </source>
</reference>
<dbReference type="Proteomes" id="UP000295252">
    <property type="component" value="Unassembled WGS sequence"/>
</dbReference>
<evidence type="ECO:0000313" key="2">
    <source>
        <dbReference type="Proteomes" id="UP000295252"/>
    </source>
</evidence>
<dbReference type="OrthoDB" id="1540731at2759"/>